<evidence type="ECO:0000256" key="1">
    <source>
        <dbReference type="SAM" id="SignalP"/>
    </source>
</evidence>
<feature type="chain" id="PRO_5046704892" description="Nuclear transport factor 2 family protein" evidence="1">
    <location>
        <begin position="25"/>
        <end position="168"/>
    </location>
</feature>
<organism evidence="2 3">
    <name type="scientific">Bdellovibrio svalbardensis</name>
    <dbReference type="NCBI Taxonomy" id="2972972"/>
    <lineage>
        <taxon>Bacteria</taxon>
        <taxon>Pseudomonadati</taxon>
        <taxon>Bdellovibrionota</taxon>
        <taxon>Bdellovibrionia</taxon>
        <taxon>Bdellovibrionales</taxon>
        <taxon>Pseudobdellovibrionaceae</taxon>
        <taxon>Bdellovibrio</taxon>
    </lineage>
</organism>
<sequence>MRTSSGKFLALLLLGLLNLAHAQAQTLINVGSTPLQVSTSISPAIPDEDLKAIGELLHQFTTTLSAQDFNAHLKLYHFPNARFTKGKVSYFRKVKDLPSNDLRVGLSGDFKSSDWASLEIIQAGADKVHVITILRRLRKDGSEINRTSGLYILEKIKNQWGIRGSSVF</sequence>
<evidence type="ECO:0000313" key="3">
    <source>
        <dbReference type="Proteomes" id="UP001152321"/>
    </source>
</evidence>
<evidence type="ECO:0000313" key="2">
    <source>
        <dbReference type="EMBL" id="MDG0818129.1"/>
    </source>
</evidence>
<evidence type="ECO:0008006" key="4">
    <source>
        <dbReference type="Google" id="ProtNLM"/>
    </source>
</evidence>
<feature type="signal peptide" evidence="1">
    <location>
        <begin position="1"/>
        <end position="24"/>
    </location>
</feature>
<dbReference type="Proteomes" id="UP001152321">
    <property type="component" value="Unassembled WGS sequence"/>
</dbReference>
<keyword evidence="3" id="KW-1185">Reference proteome</keyword>
<reference evidence="2" key="1">
    <citation type="submission" date="2022-08" db="EMBL/GenBank/DDBJ databases">
        <title>Novel Bdellovibrio Species Isolated from Svalbard: Designation Bdellovibrio svalbardensis.</title>
        <authorList>
            <person name="Mitchell R.J."/>
            <person name="Choi S.Y."/>
        </authorList>
    </citation>
    <scope>NUCLEOTIDE SEQUENCE</scope>
    <source>
        <strain evidence="2">PAP01</strain>
    </source>
</reference>
<gene>
    <name evidence="2" type="ORF">NWE73_17230</name>
</gene>
<name>A0ABT6DMM7_9BACT</name>
<dbReference type="EMBL" id="JANRMI010000006">
    <property type="protein sequence ID" value="MDG0818129.1"/>
    <property type="molecule type" value="Genomic_DNA"/>
</dbReference>
<proteinExistence type="predicted"/>
<keyword evidence="1" id="KW-0732">Signal</keyword>
<dbReference type="RefSeq" id="WP_277579604.1">
    <property type="nucleotide sequence ID" value="NZ_JANRMI010000006.1"/>
</dbReference>
<protein>
    <recommendedName>
        <fullName evidence="4">Nuclear transport factor 2 family protein</fullName>
    </recommendedName>
</protein>
<comment type="caution">
    <text evidence="2">The sequence shown here is derived from an EMBL/GenBank/DDBJ whole genome shotgun (WGS) entry which is preliminary data.</text>
</comment>
<accession>A0ABT6DMM7</accession>